<accession>A0A7C9VT31</accession>
<feature type="transmembrane region" description="Helical" evidence="1">
    <location>
        <begin position="169"/>
        <end position="189"/>
    </location>
</feature>
<organism evidence="2 3">
    <name type="scientific">Lentzea alba</name>
    <dbReference type="NCBI Taxonomy" id="2714351"/>
    <lineage>
        <taxon>Bacteria</taxon>
        <taxon>Bacillati</taxon>
        <taxon>Actinomycetota</taxon>
        <taxon>Actinomycetes</taxon>
        <taxon>Pseudonocardiales</taxon>
        <taxon>Pseudonocardiaceae</taxon>
        <taxon>Lentzea</taxon>
    </lineage>
</organism>
<name>A0A7C9VT31_9PSEU</name>
<feature type="transmembrane region" description="Helical" evidence="1">
    <location>
        <begin position="383"/>
        <end position="402"/>
    </location>
</feature>
<protein>
    <submittedName>
        <fullName evidence="2">Uncharacterized protein</fullName>
    </submittedName>
</protein>
<proteinExistence type="predicted"/>
<feature type="transmembrane region" description="Helical" evidence="1">
    <location>
        <begin position="414"/>
        <end position="434"/>
    </location>
</feature>
<evidence type="ECO:0000313" key="2">
    <source>
        <dbReference type="EMBL" id="NGY61655.1"/>
    </source>
</evidence>
<feature type="transmembrane region" description="Helical" evidence="1">
    <location>
        <begin position="269"/>
        <end position="288"/>
    </location>
</feature>
<dbReference type="Pfam" id="PF20176">
    <property type="entry name" value="DUF6541"/>
    <property type="match status" value="1"/>
</dbReference>
<sequence length="586" mass="63143">MGAPLTSAAGLRWNIWVLLGCTVAIAVVLLVVQRFARTPVTQPAWSLAGSLAVVAGVITAAGIAALTVLKGTYGLDSVPQGWDAPYHGNGIRFIAETGNAGNRAFGWIDVPDNPAGAFYPNAYHAFEALIYKLTGVTIPLVMNTGMLVTAALVVPLGTVALVKAFGGRAGFAAAAALVSTSFAAYPFDLWQWGQLYPYVAGLTLILPFLALFVRWLDTRADRLGVLVAVVAVGLAAVHSAMMFVAVLLVLCYLVQRAVPAPREFLRRDLPRLGLLAVGAAVIAVPYLLGASTMAGRTSAYNWPAITTPSRAFGDAVLLGHEAEAPQYLLAALSLFGLYLLLREPAWRWVLGTYVIFLGLFVAADAVDAGWATAITSPWWNDRWRLVAVLVLPATLAAGWALNHLVKLVEPRGHVVLIVVAALAAGGYVLVSGGYTDRNSIRLHWTFRSTVVTDQEREGLLELGKIVKPGERVMNDGVDGTVWMYALSGAEPIVGHYPNPATLSPRRKVLLDRFNRIGTDPEAARIVRDLNIRYAVVSSGLMADFKRSPGMTDLDDVPALKAVYRNRDIQVYEVDWSELAIRPEQNR</sequence>
<feature type="transmembrane region" description="Helical" evidence="1">
    <location>
        <begin position="223"/>
        <end position="249"/>
    </location>
</feature>
<evidence type="ECO:0000256" key="1">
    <source>
        <dbReference type="SAM" id="Phobius"/>
    </source>
</evidence>
<keyword evidence="3" id="KW-1185">Reference proteome</keyword>
<dbReference type="AlphaFoldDB" id="A0A7C9VT31"/>
<gene>
    <name evidence="2" type="ORF">G7043_22255</name>
</gene>
<feature type="transmembrane region" description="Helical" evidence="1">
    <location>
        <begin position="195"/>
        <end position="216"/>
    </location>
</feature>
<feature type="transmembrane region" description="Helical" evidence="1">
    <location>
        <begin position="13"/>
        <end position="32"/>
    </location>
</feature>
<keyword evidence="1" id="KW-0472">Membrane</keyword>
<dbReference type="EMBL" id="JAAMPJ010000006">
    <property type="protein sequence ID" value="NGY61655.1"/>
    <property type="molecule type" value="Genomic_DNA"/>
</dbReference>
<evidence type="ECO:0000313" key="3">
    <source>
        <dbReference type="Proteomes" id="UP000481360"/>
    </source>
</evidence>
<reference evidence="2 3" key="1">
    <citation type="submission" date="2020-03" db="EMBL/GenBank/DDBJ databases">
        <title>Isolation and identification of active actinomycetes.</title>
        <authorList>
            <person name="Sun X."/>
        </authorList>
    </citation>
    <scope>NUCLEOTIDE SEQUENCE [LARGE SCALE GENOMIC DNA]</scope>
    <source>
        <strain evidence="2 3">NEAU-D13</strain>
    </source>
</reference>
<feature type="transmembrane region" description="Helical" evidence="1">
    <location>
        <begin position="44"/>
        <end position="69"/>
    </location>
</feature>
<keyword evidence="1" id="KW-0812">Transmembrane</keyword>
<keyword evidence="1" id="KW-1133">Transmembrane helix</keyword>
<comment type="caution">
    <text evidence="2">The sequence shown here is derived from an EMBL/GenBank/DDBJ whole genome shotgun (WGS) entry which is preliminary data.</text>
</comment>
<feature type="transmembrane region" description="Helical" evidence="1">
    <location>
        <begin position="140"/>
        <end position="162"/>
    </location>
</feature>
<feature type="transmembrane region" description="Helical" evidence="1">
    <location>
        <begin position="348"/>
        <end position="371"/>
    </location>
</feature>
<dbReference type="InterPro" id="IPR046671">
    <property type="entry name" value="DUF6541"/>
</dbReference>
<dbReference type="Proteomes" id="UP000481360">
    <property type="component" value="Unassembled WGS sequence"/>
</dbReference>